<dbReference type="RefSeq" id="WP_172247533.1">
    <property type="nucleotide sequence ID" value="NZ_BMDD01000009.1"/>
</dbReference>
<evidence type="ECO:0000256" key="1">
    <source>
        <dbReference type="SAM" id="MobiDB-lite"/>
    </source>
</evidence>
<reference evidence="3" key="1">
    <citation type="journal article" date="2019" name="Int. J. Syst. Evol. Microbiol.">
        <title>The Global Catalogue of Microorganisms (GCM) 10K type strain sequencing project: providing services to taxonomists for standard genome sequencing and annotation.</title>
        <authorList>
            <consortium name="The Broad Institute Genomics Platform"/>
            <consortium name="The Broad Institute Genome Sequencing Center for Infectious Disease"/>
            <person name="Wu L."/>
            <person name="Ma J."/>
        </authorList>
    </citation>
    <scope>NUCLEOTIDE SEQUENCE [LARGE SCALE GENOMIC DNA]</scope>
    <source>
        <strain evidence="3">CCM 8702</strain>
    </source>
</reference>
<comment type="caution">
    <text evidence="2">The sequence shown here is derived from an EMBL/GenBank/DDBJ whole genome shotgun (WGS) entry which is preliminary data.</text>
</comment>
<evidence type="ECO:0000313" key="2">
    <source>
        <dbReference type="EMBL" id="GGH87244.1"/>
    </source>
</evidence>
<dbReference type="Proteomes" id="UP000605427">
    <property type="component" value="Unassembled WGS sequence"/>
</dbReference>
<evidence type="ECO:0000313" key="3">
    <source>
        <dbReference type="Proteomes" id="UP000605427"/>
    </source>
</evidence>
<feature type="compositionally biased region" description="Polar residues" evidence="1">
    <location>
        <begin position="493"/>
        <end position="521"/>
    </location>
</feature>
<feature type="compositionally biased region" description="Polar residues" evidence="1">
    <location>
        <begin position="407"/>
        <end position="426"/>
    </location>
</feature>
<feature type="compositionally biased region" description="Polar residues" evidence="1">
    <location>
        <begin position="459"/>
        <end position="483"/>
    </location>
</feature>
<dbReference type="InterPro" id="IPR012505">
    <property type="entry name" value="YbbR"/>
</dbReference>
<proteinExistence type="predicted"/>
<dbReference type="Gene3D" id="2.170.120.40">
    <property type="entry name" value="YbbR-like domain"/>
    <property type="match status" value="2"/>
</dbReference>
<dbReference type="Pfam" id="PF07949">
    <property type="entry name" value="YbbR"/>
    <property type="match status" value="4"/>
</dbReference>
<dbReference type="Gene3D" id="2.170.120.30">
    <property type="match status" value="2"/>
</dbReference>
<protein>
    <submittedName>
        <fullName evidence="2">CdaA regulatory protein CdaR</fullName>
    </submittedName>
</protein>
<organism evidence="2 3">
    <name type="scientific">Saccharibacillus endophyticus</name>
    <dbReference type="NCBI Taxonomy" id="2060666"/>
    <lineage>
        <taxon>Bacteria</taxon>
        <taxon>Bacillati</taxon>
        <taxon>Bacillota</taxon>
        <taxon>Bacilli</taxon>
        <taxon>Bacillales</taxon>
        <taxon>Paenibacillaceae</taxon>
        <taxon>Saccharibacillus</taxon>
    </lineage>
</organism>
<keyword evidence="3" id="KW-1185">Reference proteome</keyword>
<feature type="compositionally biased region" description="Polar residues" evidence="1">
    <location>
        <begin position="440"/>
        <end position="451"/>
    </location>
</feature>
<dbReference type="InterPro" id="IPR053154">
    <property type="entry name" value="c-di-AMP_regulator"/>
</dbReference>
<feature type="region of interest" description="Disordered" evidence="1">
    <location>
        <begin position="407"/>
        <end position="528"/>
    </location>
</feature>
<dbReference type="PANTHER" id="PTHR37804:SF1">
    <property type="entry name" value="CDAA REGULATORY PROTEIN CDAR"/>
    <property type="match status" value="1"/>
</dbReference>
<name>A0ABQ2A979_9BACL</name>
<dbReference type="EMBL" id="BMDD01000009">
    <property type="protein sequence ID" value="GGH87244.1"/>
    <property type="molecule type" value="Genomic_DNA"/>
</dbReference>
<accession>A0ABQ2A979</accession>
<sequence>MDKWLANNTAAKIIALAVALILWAMVHVDTDAPTITRSSQGDHTTIANLSIEPYGLDADKYVLKTVSPQQVSVNVSGQTSQLASLATSSEYEVKMDLSKIEEPGQYTVSLQVDTPPGVELLSILPSKVTVTVEEKVTQAFDAVVLTTGVPAEGFAELDPVFEDGNAVQVTLPASEMKQVQKIQGEISVEGSNGNVSGRIKLVAYSNNGEVLDDAVIEPASIKVQIPISSNVSSSSKTLPLNVSYSGSLPDGLVLSDVKAGAQEVTVYGSADVLKSLSSYPPITLDLDRITAEGETTYSEALAAPEGADRIVPSSVNYTVTVVPYEQKTIANVPVTLTGLAKGNEATITNPESGRMDVTIVGASSLLAGVTASDITLTADLAGLNAGTHNVQLDVELPNYIRINENTPPSITVEVTGTASDTENQPPAETDTENPAPTPETDGSSGNNNETDPGTEPSDSETNTNTDTPSTDEPVTEQPGTTEETPAAPDEGTTDSGQTDPTESEGSTNNSGETKPEQNNDTGGDAVTP</sequence>
<gene>
    <name evidence="2" type="primary">cdaR</name>
    <name evidence="2" type="ORF">GCM10007362_48910</name>
</gene>
<dbReference type="PANTHER" id="PTHR37804">
    <property type="entry name" value="CDAA REGULATORY PROTEIN CDAR"/>
    <property type="match status" value="1"/>
</dbReference>